<evidence type="ECO:0000256" key="1">
    <source>
        <dbReference type="SAM" id="MobiDB-lite"/>
    </source>
</evidence>
<gene>
    <name evidence="2" type="ORF">HRTV-29_gp5</name>
</gene>
<dbReference type="Proteomes" id="UP000827282">
    <property type="component" value="Segment"/>
</dbReference>
<feature type="region of interest" description="Disordered" evidence="1">
    <location>
        <begin position="1"/>
        <end position="106"/>
    </location>
</feature>
<accession>A0AAE9BZB8</accession>
<proteinExistence type="predicted"/>
<keyword evidence="3" id="KW-1185">Reference proteome</keyword>
<sequence>MSDRDRVDDWQVYDPENDNVRAFDARSDAEDARDDMADFGIDVEMYPPGETPADDAAADGGTTGDPGTPAAKAADPSPEPQPDPVEQVPDDPNLTDDPFAWMPGDFVDSIDGTPTINRRGYAALGRKFGISAPNITVHVGPEETDHAYCRVEATVVDDDGREYVNHGSASVDRGDDATLLLELATTRARKRALAGATGVGLIAVEELKNEL</sequence>
<feature type="compositionally biased region" description="Basic and acidic residues" evidence="1">
    <location>
        <begin position="18"/>
        <end position="36"/>
    </location>
</feature>
<name>A0AAE9BZB8_9CAUD</name>
<evidence type="ECO:0000313" key="3">
    <source>
        <dbReference type="Proteomes" id="UP000827282"/>
    </source>
</evidence>
<organism evidence="2 3">
    <name type="scientific">Halorubrum tailed virus 29</name>
    <dbReference type="NCBI Taxonomy" id="2878010"/>
    <lineage>
        <taxon>Viruses</taxon>
        <taxon>Duplodnaviria</taxon>
        <taxon>Heunggongvirae</taxon>
        <taxon>Uroviricota</taxon>
        <taxon>Caudoviricetes</taxon>
        <taxon>Kirjokansivirales</taxon>
        <taxon>Haloferuviridae</taxon>
        <taxon>Dpdavirus</taxon>
        <taxon>Dpdavirus caudatum</taxon>
        <taxon>Dpdavirus HRTV29</taxon>
    </lineage>
</organism>
<evidence type="ECO:0000313" key="2">
    <source>
        <dbReference type="EMBL" id="UBF23283.1"/>
    </source>
</evidence>
<dbReference type="EMBL" id="MZ334526">
    <property type="protein sequence ID" value="UBF23283.1"/>
    <property type="molecule type" value="Genomic_DNA"/>
</dbReference>
<reference evidence="2" key="1">
    <citation type="submission" date="2021-05" db="EMBL/GenBank/DDBJ databases">
        <title>Diversity, taxonomy and evolution of archaeal viruses of the class Caudoviricetes.</title>
        <authorList>
            <person name="Liu Y."/>
            <person name="Demina T.A."/>
            <person name="Roux S."/>
            <person name="Aiewsakun P."/>
            <person name="Kazlauskas D."/>
            <person name="Simmonds P."/>
            <person name="Prangishvili D."/>
            <person name="Oksanen H.M."/>
            <person name="Krupovic M."/>
        </authorList>
    </citation>
    <scope>NUCLEOTIDE SEQUENCE</scope>
    <source>
        <strain evidence="2">HRTV-29/29</strain>
    </source>
</reference>
<protein>
    <submittedName>
        <fullName evidence="2">Uncharacterized protein</fullName>
    </submittedName>
</protein>
<feature type="compositionally biased region" description="Low complexity" evidence="1">
    <location>
        <begin position="58"/>
        <end position="76"/>
    </location>
</feature>